<evidence type="ECO:0000256" key="7">
    <source>
        <dbReference type="SAM" id="Phobius"/>
    </source>
</evidence>
<protein>
    <recommendedName>
        <fullName evidence="12">Multidrug ABC transporter substrate-binding protein</fullName>
    </recommendedName>
</protein>
<evidence type="ECO:0000259" key="8">
    <source>
        <dbReference type="Pfam" id="PF02687"/>
    </source>
</evidence>
<dbReference type="Pfam" id="PF02687">
    <property type="entry name" value="FtsX"/>
    <property type="match status" value="1"/>
</dbReference>
<feature type="transmembrane region" description="Helical" evidence="7">
    <location>
        <begin position="324"/>
        <end position="348"/>
    </location>
</feature>
<organism evidence="10 11">
    <name type="scientific">Metallibacterium scheffleri</name>
    <dbReference type="NCBI Taxonomy" id="993689"/>
    <lineage>
        <taxon>Bacteria</taxon>
        <taxon>Pseudomonadati</taxon>
        <taxon>Pseudomonadota</taxon>
        <taxon>Gammaproteobacteria</taxon>
        <taxon>Lysobacterales</taxon>
        <taxon>Rhodanobacteraceae</taxon>
        <taxon>Metallibacterium</taxon>
    </lineage>
</organism>
<evidence type="ECO:0008006" key="12">
    <source>
        <dbReference type="Google" id="ProtNLM"/>
    </source>
</evidence>
<evidence type="ECO:0000313" key="11">
    <source>
        <dbReference type="Proteomes" id="UP000307749"/>
    </source>
</evidence>
<evidence type="ECO:0000256" key="3">
    <source>
        <dbReference type="ARBA" id="ARBA00022692"/>
    </source>
</evidence>
<sequence>MYLLSESLRSALTAIRANTLRSVLTTLGIVIGVAAVVAVIALLQGLTQAINNQFAGLGSDTLIVQSYLPLQELMEGKVAKVTPGDMRAIAAQVPHIASISPILPLNLTATRHGQSTGTSVIAGTAALAESFGYWPSRGRFITREDNLRHRHVAVIGRTVLQHLHMHGDPVGQFIQIDGNWFRIVGEQHKLGSMFGQDRDNQIIIPYGTGLALLGNTAVPNIAIEIKLARGADLDAVKGRIETLLRRLHHLKPGAADNFKVGTAAQLMASFNAILTNITLIASAIVGISLLVGGIGIMNIMLVSVTERTREIGILKSLGATRSDILLQFLIEAATLSLLGGLIGLILGYGVGLLVLHFVPAFGGASVPLWAALLAIGFSTAVGLVFGIAPAARAAQLDPIVALNYG</sequence>
<dbReference type="InterPro" id="IPR003838">
    <property type="entry name" value="ABC3_permease_C"/>
</dbReference>
<keyword evidence="4 7" id="KW-1133">Transmembrane helix</keyword>
<dbReference type="EMBL" id="MWQO01000017">
    <property type="protein sequence ID" value="THD10986.1"/>
    <property type="molecule type" value="Genomic_DNA"/>
</dbReference>
<gene>
    <name evidence="10" type="ORF">B1806_05455</name>
</gene>
<accession>A0A4S3KQ26</accession>
<dbReference type="OrthoDB" id="9770036at2"/>
<dbReference type="STRING" id="993689.GCA_002077135_01994"/>
<keyword evidence="2" id="KW-1003">Cell membrane</keyword>
<feature type="domain" description="ABC3 transporter permease C-terminal" evidence="8">
    <location>
        <begin position="283"/>
        <end position="398"/>
    </location>
</feature>
<dbReference type="AlphaFoldDB" id="A0A4S3KQ26"/>
<feature type="transmembrane region" description="Helical" evidence="7">
    <location>
        <begin position="20"/>
        <end position="43"/>
    </location>
</feature>
<dbReference type="Proteomes" id="UP000307749">
    <property type="component" value="Unassembled WGS sequence"/>
</dbReference>
<evidence type="ECO:0000256" key="1">
    <source>
        <dbReference type="ARBA" id="ARBA00004651"/>
    </source>
</evidence>
<evidence type="ECO:0000256" key="4">
    <source>
        <dbReference type="ARBA" id="ARBA00022989"/>
    </source>
</evidence>
<dbReference type="PANTHER" id="PTHR30572:SF4">
    <property type="entry name" value="ABC TRANSPORTER PERMEASE YTRF"/>
    <property type="match status" value="1"/>
</dbReference>
<evidence type="ECO:0000259" key="9">
    <source>
        <dbReference type="Pfam" id="PF12704"/>
    </source>
</evidence>
<keyword evidence="3 7" id="KW-0812">Transmembrane</keyword>
<evidence type="ECO:0000256" key="2">
    <source>
        <dbReference type="ARBA" id="ARBA00022475"/>
    </source>
</evidence>
<name>A0A4S3KQ26_9GAMM</name>
<dbReference type="GO" id="GO:0022857">
    <property type="term" value="F:transmembrane transporter activity"/>
    <property type="evidence" value="ECO:0007669"/>
    <property type="project" value="TreeGrafter"/>
</dbReference>
<dbReference type="InterPro" id="IPR050250">
    <property type="entry name" value="Macrolide_Exporter_MacB"/>
</dbReference>
<reference evidence="10 11" key="1">
    <citation type="submission" date="2017-02" db="EMBL/GenBank/DDBJ databases">
        <title>Whole genome sequencing of Metallibacterium scheffleri DSM 24874 (T).</title>
        <authorList>
            <person name="Kumar S."/>
            <person name="Patil P."/>
            <person name="Patil P.B."/>
        </authorList>
    </citation>
    <scope>NUCLEOTIDE SEQUENCE [LARGE SCALE GENOMIC DNA]</scope>
    <source>
        <strain evidence="10 11">DSM 24874</strain>
    </source>
</reference>
<comment type="similarity">
    <text evidence="6">Belongs to the ABC-4 integral membrane protein family.</text>
</comment>
<comment type="caution">
    <text evidence="10">The sequence shown here is derived from an EMBL/GenBank/DDBJ whole genome shotgun (WGS) entry which is preliminary data.</text>
</comment>
<evidence type="ECO:0000313" key="10">
    <source>
        <dbReference type="EMBL" id="THD10986.1"/>
    </source>
</evidence>
<evidence type="ECO:0000256" key="6">
    <source>
        <dbReference type="ARBA" id="ARBA00038076"/>
    </source>
</evidence>
<comment type="subcellular location">
    <subcellularLocation>
        <location evidence="1">Cell membrane</location>
        <topology evidence="1">Multi-pass membrane protein</topology>
    </subcellularLocation>
</comment>
<dbReference type="GO" id="GO:0005886">
    <property type="term" value="C:plasma membrane"/>
    <property type="evidence" value="ECO:0007669"/>
    <property type="project" value="UniProtKB-SubCell"/>
</dbReference>
<dbReference type="RefSeq" id="WP_081127274.1">
    <property type="nucleotide sequence ID" value="NZ_DAHXOC010000041.1"/>
</dbReference>
<dbReference type="Pfam" id="PF12704">
    <property type="entry name" value="MacB_PCD"/>
    <property type="match status" value="1"/>
</dbReference>
<dbReference type="InterPro" id="IPR025857">
    <property type="entry name" value="MacB_PCD"/>
</dbReference>
<feature type="transmembrane region" description="Helical" evidence="7">
    <location>
        <begin position="279"/>
        <end position="304"/>
    </location>
</feature>
<feature type="transmembrane region" description="Helical" evidence="7">
    <location>
        <begin position="368"/>
        <end position="388"/>
    </location>
</feature>
<keyword evidence="5 7" id="KW-0472">Membrane</keyword>
<proteinExistence type="inferred from homology"/>
<feature type="domain" description="MacB-like periplasmic core" evidence="9">
    <location>
        <begin position="22"/>
        <end position="242"/>
    </location>
</feature>
<keyword evidence="11" id="KW-1185">Reference proteome</keyword>
<dbReference type="PANTHER" id="PTHR30572">
    <property type="entry name" value="MEMBRANE COMPONENT OF TRANSPORTER-RELATED"/>
    <property type="match status" value="1"/>
</dbReference>
<evidence type="ECO:0000256" key="5">
    <source>
        <dbReference type="ARBA" id="ARBA00023136"/>
    </source>
</evidence>